<dbReference type="PANTHER" id="PTHR40661:SF3">
    <property type="entry name" value="FELS-1 PROPHAGE TRANSCRIPTIONAL REGULATOR"/>
    <property type="match status" value="1"/>
</dbReference>
<keyword evidence="1" id="KW-0805">Transcription regulation</keyword>
<evidence type="ECO:0000256" key="3">
    <source>
        <dbReference type="ARBA" id="ARBA00023163"/>
    </source>
</evidence>
<evidence type="ECO:0000313" key="6">
    <source>
        <dbReference type="Proteomes" id="UP000254927"/>
    </source>
</evidence>
<dbReference type="Pfam" id="PF00717">
    <property type="entry name" value="Peptidase_S24"/>
    <property type="match status" value="1"/>
</dbReference>
<evidence type="ECO:0000256" key="2">
    <source>
        <dbReference type="ARBA" id="ARBA00023125"/>
    </source>
</evidence>
<dbReference type="Proteomes" id="UP000254927">
    <property type="component" value="Unassembled WGS sequence"/>
</dbReference>
<dbReference type="GO" id="GO:0003677">
    <property type="term" value="F:DNA binding"/>
    <property type="evidence" value="ECO:0007669"/>
    <property type="project" value="UniProtKB-KW"/>
</dbReference>
<organism evidence="5 6">
    <name type="scientific">Neisseria elongata</name>
    <dbReference type="NCBI Taxonomy" id="495"/>
    <lineage>
        <taxon>Bacteria</taxon>
        <taxon>Pseudomonadati</taxon>
        <taxon>Pseudomonadota</taxon>
        <taxon>Betaproteobacteria</taxon>
        <taxon>Neisseriales</taxon>
        <taxon>Neisseriaceae</taxon>
        <taxon>Neisseria</taxon>
    </lineage>
</organism>
<dbReference type="Gene3D" id="2.10.109.10">
    <property type="entry name" value="Umud Fragment, subunit A"/>
    <property type="match status" value="1"/>
</dbReference>
<dbReference type="PANTHER" id="PTHR40661">
    <property type="match status" value="1"/>
</dbReference>
<keyword evidence="2" id="KW-0238">DNA-binding</keyword>
<proteinExistence type="predicted"/>
<dbReference type="InterPro" id="IPR015927">
    <property type="entry name" value="Peptidase_S24_S26A/B/C"/>
</dbReference>
<gene>
    <name evidence="5" type="ORF">NCTC10660_01939</name>
</gene>
<dbReference type="EMBL" id="UGQW01000002">
    <property type="protein sequence ID" value="STZ68420.1"/>
    <property type="molecule type" value="Genomic_DNA"/>
</dbReference>
<dbReference type="SUPFAM" id="SSF51306">
    <property type="entry name" value="LexA/Signal peptidase"/>
    <property type="match status" value="1"/>
</dbReference>
<keyword evidence="3" id="KW-0804">Transcription</keyword>
<feature type="domain" description="Peptidase S24/S26A/S26B/S26C" evidence="4">
    <location>
        <begin position="141"/>
        <end position="261"/>
    </location>
</feature>
<dbReference type="CDD" id="cd06529">
    <property type="entry name" value="S24_LexA-like"/>
    <property type="match status" value="1"/>
</dbReference>
<protein>
    <submittedName>
        <fullName evidence="5">Transcriptional regulator</fullName>
    </submittedName>
</protein>
<dbReference type="RefSeq" id="WP_074894855.1">
    <property type="nucleotide sequence ID" value="NZ_CP031252.1"/>
</dbReference>
<accession>A0A378U1T6</accession>
<dbReference type="InterPro" id="IPR036286">
    <property type="entry name" value="LexA/Signal_pep-like_sf"/>
</dbReference>
<reference evidence="5 6" key="1">
    <citation type="submission" date="2018-06" db="EMBL/GenBank/DDBJ databases">
        <authorList>
            <consortium name="Pathogen Informatics"/>
            <person name="Doyle S."/>
        </authorList>
    </citation>
    <scope>NUCLEOTIDE SEQUENCE [LARGE SCALE GENOMIC DNA]</scope>
    <source>
        <strain evidence="5 6">NCTC10660</strain>
    </source>
</reference>
<sequence>MGLKFGIDELVELVEQYELKSLPRSDRGIAGKAKRENWGCVHVSGKGGPKGIKTLYEIPNYVIEELKEKGVLDVLLQEKAARSGKPEAKPIYNERADSRENARLPAVPLSMRQMIEEYPEWSARQSTAGIVPVRYHTSVFASAGPGSIVWDVETEAMWFRASFFDHLGVRPANCFCTRIKGDSMFPTIIDRGTVLWQACAEYLSEGIYLFRQGDELRVKRLQKIAPSVFRVISDNPNKGLYPTFDLDLSHSEDHYFEIYGRYLWDCGISN</sequence>
<evidence type="ECO:0000259" key="4">
    <source>
        <dbReference type="Pfam" id="PF00717"/>
    </source>
</evidence>
<name>A0A378U1T6_NEIEL</name>
<dbReference type="GeneID" id="93352927"/>
<evidence type="ECO:0000313" key="5">
    <source>
        <dbReference type="EMBL" id="STZ68420.1"/>
    </source>
</evidence>
<dbReference type="InterPro" id="IPR039418">
    <property type="entry name" value="LexA-like"/>
</dbReference>
<evidence type="ECO:0000256" key="1">
    <source>
        <dbReference type="ARBA" id="ARBA00023015"/>
    </source>
</evidence>
<dbReference type="AlphaFoldDB" id="A0A378U1T6"/>